<gene>
    <name evidence="1" type="ORF">DERP_005647</name>
</gene>
<organism evidence="1 2">
    <name type="scientific">Dermatophagoides pteronyssinus</name>
    <name type="common">European house dust mite</name>
    <dbReference type="NCBI Taxonomy" id="6956"/>
    <lineage>
        <taxon>Eukaryota</taxon>
        <taxon>Metazoa</taxon>
        <taxon>Ecdysozoa</taxon>
        <taxon>Arthropoda</taxon>
        <taxon>Chelicerata</taxon>
        <taxon>Arachnida</taxon>
        <taxon>Acari</taxon>
        <taxon>Acariformes</taxon>
        <taxon>Sarcoptiformes</taxon>
        <taxon>Astigmata</taxon>
        <taxon>Psoroptidia</taxon>
        <taxon>Analgoidea</taxon>
        <taxon>Pyroglyphidae</taxon>
        <taxon>Dermatophagoidinae</taxon>
        <taxon>Dermatophagoides</taxon>
    </lineage>
</organism>
<proteinExistence type="predicted"/>
<dbReference type="EMBL" id="NJHN03000060">
    <property type="protein sequence ID" value="KAH9419143.1"/>
    <property type="molecule type" value="Genomic_DNA"/>
</dbReference>
<evidence type="ECO:0000313" key="2">
    <source>
        <dbReference type="Proteomes" id="UP000887458"/>
    </source>
</evidence>
<dbReference type="Proteomes" id="UP000887458">
    <property type="component" value="Unassembled WGS sequence"/>
</dbReference>
<reference evidence="1 2" key="2">
    <citation type="journal article" date="2022" name="Mol. Biol. Evol.">
        <title>Comparative Genomics Reveals Insights into the Divergent Evolution of Astigmatic Mites and Household Pest Adaptations.</title>
        <authorList>
            <person name="Xiong Q."/>
            <person name="Wan A.T."/>
            <person name="Liu X."/>
            <person name="Fung C.S."/>
            <person name="Xiao X."/>
            <person name="Malainual N."/>
            <person name="Hou J."/>
            <person name="Wang L."/>
            <person name="Wang M."/>
            <person name="Yang K.Y."/>
            <person name="Cui Y."/>
            <person name="Leung E.L."/>
            <person name="Nong W."/>
            <person name="Shin S.K."/>
            <person name="Au S.W."/>
            <person name="Jeong K.Y."/>
            <person name="Chew F.T."/>
            <person name="Hui J.H."/>
            <person name="Leung T.F."/>
            <person name="Tungtrongchitr A."/>
            <person name="Zhong N."/>
            <person name="Liu Z."/>
            <person name="Tsui S.K."/>
        </authorList>
    </citation>
    <scope>NUCLEOTIDE SEQUENCE [LARGE SCALE GENOMIC DNA]</scope>
    <source>
        <strain evidence="1">Derp</strain>
    </source>
</reference>
<accession>A0ABQ8J996</accession>
<protein>
    <submittedName>
        <fullName evidence="1">Uncharacterized protein</fullName>
    </submittedName>
</protein>
<sequence length="59" mass="6465">MADIFEILLINLIEKLADALDACLAPYITFPSNSFTSNLKSKPISDIIQFKCSSISANN</sequence>
<name>A0ABQ8J996_DERPT</name>
<keyword evidence="2" id="KW-1185">Reference proteome</keyword>
<evidence type="ECO:0000313" key="1">
    <source>
        <dbReference type="EMBL" id="KAH9419143.1"/>
    </source>
</evidence>
<comment type="caution">
    <text evidence="1">The sequence shown here is derived from an EMBL/GenBank/DDBJ whole genome shotgun (WGS) entry which is preliminary data.</text>
</comment>
<reference evidence="1 2" key="1">
    <citation type="journal article" date="2018" name="J. Allergy Clin. Immunol.">
        <title>High-quality assembly of Dermatophagoides pteronyssinus genome and transcriptome reveals a wide range of novel allergens.</title>
        <authorList>
            <person name="Liu X.Y."/>
            <person name="Yang K.Y."/>
            <person name="Wang M.Q."/>
            <person name="Kwok J.S."/>
            <person name="Zeng X."/>
            <person name="Yang Z."/>
            <person name="Xiao X.J."/>
            <person name="Lau C.P."/>
            <person name="Li Y."/>
            <person name="Huang Z.M."/>
            <person name="Ba J.G."/>
            <person name="Yim A.K."/>
            <person name="Ouyang C.Y."/>
            <person name="Ngai S.M."/>
            <person name="Chan T.F."/>
            <person name="Leung E.L."/>
            <person name="Liu L."/>
            <person name="Liu Z.G."/>
            <person name="Tsui S.K."/>
        </authorList>
    </citation>
    <scope>NUCLEOTIDE SEQUENCE [LARGE SCALE GENOMIC DNA]</scope>
    <source>
        <strain evidence="1">Derp</strain>
    </source>
</reference>